<dbReference type="SMART" id="SM00343">
    <property type="entry name" value="ZnF_C2HC"/>
    <property type="match status" value="2"/>
</dbReference>
<accession>A0A7S4D3I0</accession>
<dbReference type="InterPro" id="IPR001878">
    <property type="entry name" value="Znf_CCHC"/>
</dbReference>
<feature type="domain" description="CCHC-type" evidence="2">
    <location>
        <begin position="83"/>
        <end position="98"/>
    </location>
</feature>
<dbReference type="GO" id="GO:0008270">
    <property type="term" value="F:zinc ion binding"/>
    <property type="evidence" value="ECO:0007669"/>
    <property type="project" value="InterPro"/>
</dbReference>
<name>A0A7S4D3I0_9EUGL</name>
<dbReference type="EMBL" id="HBJA01074721">
    <property type="protein sequence ID" value="CAE0815063.1"/>
    <property type="molecule type" value="Transcribed_RNA"/>
</dbReference>
<dbReference type="AlphaFoldDB" id="A0A7S4D3I0"/>
<feature type="domain" description="CCHC-type" evidence="2">
    <location>
        <begin position="61"/>
        <end position="76"/>
    </location>
</feature>
<proteinExistence type="predicted"/>
<protein>
    <recommendedName>
        <fullName evidence="2">CCHC-type domain-containing protein</fullName>
    </recommendedName>
</protein>
<gene>
    <name evidence="3" type="ORF">EGYM00163_LOCUS26220</name>
</gene>
<reference evidence="3" key="1">
    <citation type="submission" date="2021-01" db="EMBL/GenBank/DDBJ databases">
        <authorList>
            <person name="Corre E."/>
            <person name="Pelletier E."/>
            <person name="Niang G."/>
            <person name="Scheremetjew M."/>
            <person name="Finn R."/>
            <person name="Kale V."/>
            <person name="Holt S."/>
            <person name="Cochrane G."/>
            <person name="Meng A."/>
            <person name="Brown T."/>
            <person name="Cohen L."/>
        </authorList>
    </citation>
    <scope>NUCLEOTIDE SEQUENCE</scope>
    <source>
        <strain evidence="3">CCMP1594</strain>
    </source>
</reference>
<evidence type="ECO:0000259" key="2">
    <source>
        <dbReference type="SMART" id="SM00343"/>
    </source>
</evidence>
<organism evidence="3">
    <name type="scientific">Eutreptiella gymnastica</name>
    <dbReference type="NCBI Taxonomy" id="73025"/>
    <lineage>
        <taxon>Eukaryota</taxon>
        <taxon>Discoba</taxon>
        <taxon>Euglenozoa</taxon>
        <taxon>Euglenida</taxon>
        <taxon>Spirocuta</taxon>
        <taxon>Euglenophyceae</taxon>
        <taxon>Eutreptiales</taxon>
        <taxon>Eutreptiaceae</taxon>
        <taxon>Eutreptiella</taxon>
    </lineage>
</organism>
<evidence type="ECO:0000313" key="3">
    <source>
        <dbReference type="EMBL" id="CAE0815063.1"/>
    </source>
</evidence>
<feature type="region of interest" description="Disordered" evidence="1">
    <location>
        <begin position="374"/>
        <end position="394"/>
    </location>
</feature>
<evidence type="ECO:0000256" key="1">
    <source>
        <dbReference type="SAM" id="MobiDB-lite"/>
    </source>
</evidence>
<dbReference type="GO" id="GO:0003676">
    <property type="term" value="F:nucleic acid binding"/>
    <property type="evidence" value="ECO:0007669"/>
    <property type="project" value="InterPro"/>
</dbReference>
<sequence>MAPACSKCNKEHDPAYNCKTYPGAKLCKTHGYCGHTTAACKDLARRATDTPSSSSSSGPHGCPYCGKDHRARDCPEKPRKGIKCFNCRGPHRSSQCTEPRDPERIQKNMRGYYREKDANSETTEEYIEIHPVKVSKKDQTSMAPIDVHQLLDELPGDPDISIIDSSHVRVGFKSAAEAESGLQILEGNTWVPVRDTPVNETKSGRPPRAHAPSSVKIPDEWTAWRKTTDDTIAQLNSDYTAMKKQCDAIPSMKAAITGLKKSQSELPFVKSDIETLKRNQNHIIQRLDAHDADIATLKKHKEHSNSVMTLVGIRLKMKNPDPNCPEHMELSPTSGWTESELENVIANSATSAPIDENAQPVLDDEEMTDRRISTGTEPGTAIGTPGRASTSVTDAKRKGATLHAGDQVFYMDRGTVGSAPTMVRYVLLQHTPQGKNWWAAMTQDENDQADTTLAPRILDYDNVYPDQVAYDAALAADMNSVGHRPKRERR</sequence>